<proteinExistence type="predicted"/>
<dbReference type="EMBL" id="JBEPAZ010000045">
    <property type="protein sequence ID" value="MER6432664.1"/>
    <property type="molecule type" value="Genomic_DNA"/>
</dbReference>
<reference evidence="1 2" key="1">
    <citation type="submission" date="2024-06" db="EMBL/GenBank/DDBJ databases">
        <title>The Natural Products Discovery Center: Release of the First 8490 Sequenced Strains for Exploring Actinobacteria Biosynthetic Diversity.</title>
        <authorList>
            <person name="Kalkreuter E."/>
            <person name="Kautsar S.A."/>
            <person name="Yang D."/>
            <person name="Bader C.D."/>
            <person name="Teijaro C.N."/>
            <person name="Fluegel L."/>
            <person name="Davis C.M."/>
            <person name="Simpson J.R."/>
            <person name="Lauterbach L."/>
            <person name="Steele A.D."/>
            <person name="Gui C."/>
            <person name="Meng S."/>
            <person name="Li G."/>
            <person name="Viehrig K."/>
            <person name="Ye F."/>
            <person name="Su P."/>
            <person name="Kiefer A.F."/>
            <person name="Nichols A."/>
            <person name="Cepeda A.J."/>
            <person name="Yan W."/>
            <person name="Fan B."/>
            <person name="Jiang Y."/>
            <person name="Adhikari A."/>
            <person name="Zheng C.-J."/>
            <person name="Schuster L."/>
            <person name="Cowan T.M."/>
            <person name="Smanski M.J."/>
            <person name="Chevrette M.G."/>
            <person name="De Carvalho L.P.S."/>
            <person name="Shen B."/>
        </authorList>
    </citation>
    <scope>NUCLEOTIDE SEQUENCE [LARGE SCALE GENOMIC DNA]</scope>
    <source>
        <strain evidence="1 2">NPDC001166</strain>
    </source>
</reference>
<dbReference type="RefSeq" id="WP_073888904.1">
    <property type="nucleotide sequence ID" value="NZ_JBEOZW010000078.1"/>
</dbReference>
<dbReference type="Proteomes" id="UP001470023">
    <property type="component" value="Unassembled WGS sequence"/>
</dbReference>
<gene>
    <name evidence="1" type="ORF">ABT272_33800</name>
</gene>
<organism evidence="1 2">
    <name type="scientific">Streptomyces sp. 900105245</name>
    <dbReference type="NCBI Taxonomy" id="3154379"/>
    <lineage>
        <taxon>Bacteria</taxon>
        <taxon>Bacillati</taxon>
        <taxon>Actinomycetota</taxon>
        <taxon>Actinomycetes</taxon>
        <taxon>Kitasatosporales</taxon>
        <taxon>Streptomycetaceae</taxon>
        <taxon>Streptomyces</taxon>
    </lineage>
</organism>
<keyword evidence="2" id="KW-1185">Reference proteome</keyword>
<sequence length="141" mass="15318">MGGNCWTDTGPYQEDLAAAFRRAQAEELAADDHGFGAGRTAEELWRDPDWQEYILTGGTGSVLDFPLMTDAADPDDGPFLRPLTEAEIRAFAPGGRPTLAEWDAALDDGRLDFPDRARGRCTVLYTDGEPTGIGYWGCTAD</sequence>
<evidence type="ECO:0000313" key="2">
    <source>
        <dbReference type="Proteomes" id="UP001470023"/>
    </source>
</evidence>
<protein>
    <submittedName>
        <fullName evidence="1">Uncharacterized protein</fullName>
    </submittedName>
</protein>
<comment type="caution">
    <text evidence="1">The sequence shown here is derived from an EMBL/GenBank/DDBJ whole genome shotgun (WGS) entry which is preliminary data.</text>
</comment>
<name>A0ABV1UG29_9ACTN</name>
<accession>A0ABV1UG29</accession>
<evidence type="ECO:0000313" key="1">
    <source>
        <dbReference type="EMBL" id="MER6432664.1"/>
    </source>
</evidence>